<organism evidence="2 3">
    <name type="scientific">Mycoplasmopsis pullorum</name>
    <dbReference type="NCBI Taxonomy" id="48003"/>
    <lineage>
        <taxon>Bacteria</taxon>
        <taxon>Bacillati</taxon>
        <taxon>Mycoplasmatota</taxon>
        <taxon>Mycoplasmoidales</taxon>
        <taxon>Metamycoplasmataceae</taxon>
        <taxon>Mycoplasmopsis</taxon>
    </lineage>
</organism>
<gene>
    <name evidence="2" type="ORF">BLA55_00895</name>
</gene>
<feature type="transmembrane region" description="Helical" evidence="1">
    <location>
        <begin position="115"/>
        <end position="137"/>
    </location>
</feature>
<feature type="transmembrane region" description="Helical" evidence="1">
    <location>
        <begin position="37"/>
        <end position="63"/>
    </location>
</feature>
<name>A0A1L4FRL1_9BACT</name>
<keyword evidence="3" id="KW-1185">Reference proteome</keyword>
<feature type="transmembrane region" description="Helical" evidence="1">
    <location>
        <begin position="75"/>
        <end position="95"/>
    </location>
</feature>
<keyword evidence="1" id="KW-1133">Transmembrane helix</keyword>
<dbReference type="STRING" id="48003.BLA55_00895"/>
<reference evidence="3" key="1">
    <citation type="submission" date="2016-10" db="EMBL/GenBank/DDBJ databases">
        <authorList>
            <person name="Beylefeld A."/>
            <person name="Abolnik C."/>
        </authorList>
    </citation>
    <scope>NUCLEOTIDE SEQUENCE [LARGE SCALE GENOMIC DNA]</scope>
    <source>
        <strain evidence="3">B359_6</strain>
    </source>
</reference>
<feature type="transmembrane region" description="Helical" evidence="1">
    <location>
        <begin position="12"/>
        <end position="31"/>
    </location>
</feature>
<dbReference type="AlphaFoldDB" id="A0A1L4FRL1"/>
<protein>
    <submittedName>
        <fullName evidence="2">Uncharacterized protein</fullName>
    </submittedName>
</protein>
<accession>A0A1L4FRL1</accession>
<evidence type="ECO:0000256" key="1">
    <source>
        <dbReference type="SAM" id="Phobius"/>
    </source>
</evidence>
<proteinExistence type="predicted"/>
<keyword evidence="1" id="KW-0472">Membrane</keyword>
<dbReference type="EMBL" id="CP017813">
    <property type="protein sequence ID" value="APJ38241.1"/>
    <property type="molecule type" value="Genomic_DNA"/>
</dbReference>
<dbReference type="KEGG" id="mpul:BLA55_00895"/>
<evidence type="ECO:0000313" key="2">
    <source>
        <dbReference type="EMBL" id="APJ38241.1"/>
    </source>
</evidence>
<evidence type="ECO:0000313" key="3">
    <source>
        <dbReference type="Proteomes" id="UP000184322"/>
    </source>
</evidence>
<sequence length="146" mass="17638">MKNEFIKLSEKIFYIYFIFFNFLFLFFYWILNLHYSLFFGYSIGALVAFFIYKIRVITSYFIFKQSKKSAWLSSLLIYFSLIFFILIIVYLIFKINYLSANPHVDSWDEYVYKPINLFTFLFGFHSFFLSILTASVIRSFATRKGV</sequence>
<keyword evidence="1" id="KW-0812">Transmembrane</keyword>
<dbReference type="Proteomes" id="UP000184322">
    <property type="component" value="Chromosome"/>
</dbReference>